<dbReference type="AlphaFoldDB" id="A0AAV9P2J8"/>
<reference evidence="2 3" key="1">
    <citation type="submission" date="2023-08" db="EMBL/GenBank/DDBJ databases">
        <title>Black Yeasts Isolated from many extreme environments.</title>
        <authorList>
            <person name="Coleine C."/>
            <person name="Stajich J.E."/>
            <person name="Selbmann L."/>
        </authorList>
    </citation>
    <scope>NUCLEOTIDE SEQUENCE [LARGE SCALE GENOMIC DNA]</scope>
    <source>
        <strain evidence="2 3">CCFEE 5935</strain>
    </source>
</reference>
<evidence type="ECO:0000313" key="2">
    <source>
        <dbReference type="EMBL" id="KAK5166064.1"/>
    </source>
</evidence>
<keyword evidence="3" id="KW-1185">Reference proteome</keyword>
<feature type="compositionally biased region" description="Polar residues" evidence="1">
    <location>
        <begin position="35"/>
        <end position="46"/>
    </location>
</feature>
<organism evidence="2 3">
    <name type="scientific">Saxophila tyrrhenica</name>
    <dbReference type="NCBI Taxonomy" id="1690608"/>
    <lineage>
        <taxon>Eukaryota</taxon>
        <taxon>Fungi</taxon>
        <taxon>Dikarya</taxon>
        <taxon>Ascomycota</taxon>
        <taxon>Pezizomycotina</taxon>
        <taxon>Dothideomycetes</taxon>
        <taxon>Dothideomycetidae</taxon>
        <taxon>Mycosphaerellales</taxon>
        <taxon>Extremaceae</taxon>
        <taxon>Saxophila</taxon>
    </lineage>
</organism>
<sequence>MTQLRQPQPSQPQDLSNGGNQPGSSSKRQRVEDQPPQTQSAQAQLDQTHRYRASLPQAQPELGGAGRRVTSALVTPYRSPQPPQPQGSSTGGSQPGSSIKQQRVENQDGDFFERVSDLHVRAAAVRQKIMADSQYREIFAAHPRVNDQLTALRIVADAGIYRAFYAIEAELKKVVGGPQQAQGQPAQGQPAQGQPMPGQPAHGHTAQE</sequence>
<comment type="caution">
    <text evidence="2">The sequence shown here is derived from an EMBL/GenBank/DDBJ whole genome shotgun (WGS) entry which is preliminary data.</text>
</comment>
<feature type="compositionally biased region" description="Polar residues" evidence="1">
    <location>
        <begin position="1"/>
        <end position="26"/>
    </location>
</feature>
<proteinExistence type="predicted"/>
<dbReference type="Proteomes" id="UP001337655">
    <property type="component" value="Unassembled WGS sequence"/>
</dbReference>
<gene>
    <name evidence="2" type="ORF">LTR77_008325</name>
</gene>
<dbReference type="EMBL" id="JAVRRT010000014">
    <property type="protein sequence ID" value="KAK5166064.1"/>
    <property type="molecule type" value="Genomic_DNA"/>
</dbReference>
<feature type="compositionally biased region" description="Low complexity" evidence="1">
    <location>
        <begin position="176"/>
        <end position="201"/>
    </location>
</feature>
<dbReference type="GeneID" id="89929658"/>
<protein>
    <submittedName>
        <fullName evidence="2">Uncharacterized protein</fullName>
    </submittedName>
</protein>
<name>A0AAV9P2J8_9PEZI</name>
<feature type="region of interest" description="Disordered" evidence="1">
    <location>
        <begin position="1"/>
        <end position="107"/>
    </location>
</feature>
<evidence type="ECO:0000256" key="1">
    <source>
        <dbReference type="SAM" id="MobiDB-lite"/>
    </source>
</evidence>
<dbReference type="RefSeq" id="XP_064656017.1">
    <property type="nucleotide sequence ID" value="XM_064805557.1"/>
</dbReference>
<accession>A0AAV9P2J8</accession>
<feature type="region of interest" description="Disordered" evidence="1">
    <location>
        <begin position="175"/>
        <end position="208"/>
    </location>
</feature>
<evidence type="ECO:0000313" key="3">
    <source>
        <dbReference type="Proteomes" id="UP001337655"/>
    </source>
</evidence>